<keyword evidence="4" id="KW-1185">Reference proteome</keyword>
<dbReference type="GO" id="GO:0006935">
    <property type="term" value="P:chemotaxis"/>
    <property type="evidence" value="ECO:0007669"/>
    <property type="project" value="UniProtKB-KW"/>
</dbReference>
<dbReference type="GO" id="GO:0016787">
    <property type="term" value="F:hydrolase activity"/>
    <property type="evidence" value="ECO:0007669"/>
    <property type="project" value="InterPro"/>
</dbReference>
<accession>A0A5Q2MYJ9</accession>
<dbReference type="AlphaFoldDB" id="A0A5Q2MYJ9"/>
<proteinExistence type="predicted"/>
<organism evidence="3 4">
    <name type="scientific">Heliorestis convoluta</name>
    <dbReference type="NCBI Taxonomy" id="356322"/>
    <lineage>
        <taxon>Bacteria</taxon>
        <taxon>Bacillati</taxon>
        <taxon>Bacillota</taxon>
        <taxon>Clostridia</taxon>
        <taxon>Eubacteriales</taxon>
        <taxon>Heliobacteriaceae</taxon>
        <taxon>Heliorestis</taxon>
    </lineage>
</organism>
<dbReference type="OrthoDB" id="456328at2"/>
<evidence type="ECO:0000259" key="2">
    <source>
        <dbReference type="Pfam" id="PF04509"/>
    </source>
</evidence>
<dbReference type="InterPro" id="IPR028976">
    <property type="entry name" value="CheC-like_sf"/>
</dbReference>
<dbReference type="InterPro" id="IPR007597">
    <property type="entry name" value="CheC"/>
</dbReference>
<evidence type="ECO:0000256" key="1">
    <source>
        <dbReference type="ARBA" id="ARBA00022500"/>
    </source>
</evidence>
<gene>
    <name evidence="3" type="ORF">FTV88_1710</name>
</gene>
<name>A0A5Q2MYJ9_9FIRM</name>
<dbReference type="CDD" id="cd17910">
    <property type="entry name" value="CheC_ClassII"/>
    <property type="match status" value="1"/>
</dbReference>
<sequence>MLNPLQQDALKEYMNIVIGQAGHVLSEMVRQKVYLEVPEVQLLQARDSSIIQELITSILQGHVVSSSLRFGVECSGQAQLLFPVDKGKMLVNLMLGDEDFIEHNGNDSLFSDTDTDAMKEIGNVLLNVIIGSLGNLLNTRIDYSLPEIEFLFVEGLRPEPFFYPGYYTLVLRNTFVVGEEKIEGAIVVMLQLDSATKLIEKIDEMLVDIYE</sequence>
<keyword evidence="1" id="KW-0145">Chemotaxis</keyword>
<dbReference type="KEGG" id="hcv:FTV88_1710"/>
<evidence type="ECO:0000313" key="3">
    <source>
        <dbReference type="EMBL" id="QGG47808.1"/>
    </source>
</evidence>
<dbReference type="Proteomes" id="UP000366051">
    <property type="component" value="Chromosome"/>
</dbReference>
<dbReference type="RefSeq" id="WP_153725108.1">
    <property type="nucleotide sequence ID" value="NZ_CP045875.1"/>
</dbReference>
<dbReference type="SUPFAM" id="SSF103039">
    <property type="entry name" value="CheC-like"/>
    <property type="match status" value="1"/>
</dbReference>
<feature type="domain" description="CheC-like protein" evidence="2">
    <location>
        <begin position="6"/>
        <end position="40"/>
    </location>
</feature>
<reference evidence="4" key="1">
    <citation type="submission" date="2019-11" db="EMBL/GenBank/DDBJ databases">
        <title>Genome sequence of Heliorestis convoluta strain HH, an alkaliphilic and minimalistic phototrophic bacterium from a soda lake in Egypt.</title>
        <authorList>
            <person name="Dewey E.D."/>
            <person name="Stokes L.M."/>
            <person name="Burchell B.M."/>
            <person name="Shaffer K.N."/>
            <person name="Huntington A.M."/>
            <person name="Baker J.M."/>
            <person name="Nadendla S."/>
            <person name="Giglio M.G."/>
            <person name="Touchman J.W."/>
            <person name="Blankenship R.E."/>
            <person name="Madigan M.T."/>
            <person name="Sattley W.M."/>
        </authorList>
    </citation>
    <scope>NUCLEOTIDE SEQUENCE [LARGE SCALE GENOMIC DNA]</scope>
    <source>
        <strain evidence="4">HH</strain>
    </source>
</reference>
<dbReference type="Gene3D" id="3.40.1550.10">
    <property type="entry name" value="CheC-like"/>
    <property type="match status" value="1"/>
</dbReference>
<dbReference type="Pfam" id="PF04509">
    <property type="entry name" value="CheC"/>
    <property type="match status" value="1"/>
</dbReference>
<evidence type="ECO:0000313" key="4">
    <source>
        <dbReference type="Proteomes" id="UP000366051"/>
    </source>
</evidence>
<dbReference type="EMBL" id="CP045875">
    <property type="protein sequence ID" value="QGG47808.1"/>
    <property type="molecule type" value="Genomic_DNA"/>
</dbReference>
<protein>
    <submittedName>
        <fullName evidence="3">Chemotaxis protein CheC</fullName>
    </submittedName>
</protein>